<evidence type="ECO:0000313" key="6">
    <source>
        <dbReference type="EMBL" id="PVD31834.1"/>
    </source>
</evidence>
<dbReference type="Gene3D" id="1.10.238.10">
    <property type="entry name" value="EF-hand"/>
    <property type="match status" value="2"/>
</dbReference>
<comment type="caution">
    <text evidence="6">The sequence shown here is derived from an EMBL/GenBank/DDBJ whole genome shotgun (WGS) entry which is preliminary data.</text>
</comment>
<gene>
    <name evidence="6" type="ORF">C0Q70_07252</name>
</gene>
<organism evidence="6 7">
    <name type="scientific">Pomacea canaliculata</name>
    <name type="common">Golden apple snail</name>
    <dbReference type="NCBI Taxonomy" id="400727"/>
    <lineage>
        <taxon>Eukaryota</taxon>
        <taxon>Metazoa</taxon>
        <taxon>Spiralia</taxon>
        <taxon>Lophotrochozoa</taxon>
        <taxon>Mollusca</taxon>
        <taxon>Gastropoda</taxon>
        <taxon>Caenogastropoda</taxon>
        <taxon>Architaenioglossa</taxon>
        <taxon>Ampullarioidea</taxon>
        <taxon>Ampullariidae</taxon>
        <taxon>Pomacea</taxon>
    </lineage>
</organism>
<dbReference type="EMBL" id="PZQS01000004">
    <property type="protein sequence ID" value="PVD31834.1"/>
    <property type="molecule type" value="Genomic_DNA"/>
</dbReference>
<feature type="region of interest" description="Disordered" evidence="4">
    <location>
        <begin position="1"/>
        <end position="20"/>
    </location>
</feature>
<keyword evidence="2" id="KW-0106">Calcium</keyword>
<evidence type="ECO:0000256" key="1">
    <source>
        <dbReference type="ARBA" id="ARBA00022737"/>
    </source>
</evidence>
<evidence type="ECO:0000256" key="2">
    <source>
        <dbReference type="ARBA" id="ARBA00022837"/>
    </source>
</evidence>
<dbReference type="InterPro" id="IPR050230">
    <property type="entry name" value="CALM/Myosin/TropC-like"/>
</dbReference>
<dbReference type="PROSITE" id="PS00018">
    <property type="entry name" value="EF_HAND_1"/>
    <property type="match status" value="3"/>
</dbReference>
<dbReference type="AlphaFoldDB" id="A0A2T7PEJ7"/>
<keyword evidence="7" id="KW-1185">Reference proteome</keyword>
<dbReference type="InterPro" id="IPR002048">
    <property type="entry name" value="EF_hand_dom"/>
</dbReference>
<dbReference type="PANTHER" id="PTHR23048">
    <property type="entry name" value="MYOSIN LIGHT CHAIN 1, 3"/>
    <property type="match status" value="1"/>
</dbReference>
<keyword evidence="3" id="KW-0514">Muscle protein</keyword>
<dbReference type="PANTHER" id="PTHR23048:SF59">
    <property type="entry name" value="EF-HAND SUPERFAMILY PROTEIN"/>
    <property type="match status" value="1"/>
</dbReference>
<sequence length="168" mass="19168">MSKRTASKSSREDRTKKEKRLAKELGFSDKEYEEIKRTFCVFDQDGNGHITRNELKSVVRMLGQNMSEAELNEMILHADSNASGTIEFEEFLPLIAAKMKDKVARDKELRDAFRAFDQNGDGFISVSELRRAMSKMGQQLTDAEIEAIIRDVDKDGDGFVNYEGMHHP</sequence>
<dbReference type="OrthoDB" id="6111780at2759"/>
<dbReference type="GO" id="GO:0005509">
    <property type="term" value="F:calcium ion binding"/>
    <property type="evidence" value="ECO:0007669"/>
    <property type="project" value="InterPro"/>
</dbReference>
<feature type="compositionally biased region" description="Basic and acidic residues" evidence="4">
    <location>
        <begin position="9"/>
        <end position="20"/>
    </location>
</feature>
<dbReference type="GO" id="GO:0016460">
    <property type="term" value="C:myosin II complex"/>
    <property type="evidence" value="ECO:0007669"/>
    <property type="project" value="TreeGrafter"/>
</dbReference>
<protein>
    <recommendedName>
        <fullName evidence="5">EF-hand domain-containing protein</fullName>
    </recommendedName>
</protein>
<feature type="domain" description="EF-hand" evidence="5">
    <location>
        <begin position="66"/>
        <end position="101"/>
    </location>
</feature>
<dbReference type="Pfam" id="PF13499">
    <property type="entry name" value="EF-hand_7"/>
    <property type="match status" value="2"/>
</dbReference>
<dbReference type="InterPro" id="IPR011992">
    <property type="entry name" value="EF-hand-dom_pair"/>
</dbReference>
<feature type="domain" description="EF-hand" evidence="5">
    <location>
        <begin position="30"/>
        <end position="65"/>
    </location>
</feature>
<dbReference type="CDD" id="cd00051">
    <property type="entry name" value="EFh"/>
    <property type="match status" value="2"/>
</dbReference>
<dbReference type="Proteomes" id="UP000245119">
    <property type="component" value="Linkage Group LG4"/>
</dbReference>
<dbReference type="SMART" id="SM00054">
    <property type="entry name" value="EFh"/>
    <property type="match status" value="4"/>
</dbReference>
<feature type="domain" description="EF-hand" evidence="5">
    <location>
        <begin position="104"/>
        <end position="139"/>
    </location>
</feature>
<evidence type="ECO:0000256" key="4">
    <source>
        <dbReference type="SAM" id="MobiDB-lite"/>
    </source>
</evidence>
<keyword evidence="1" id="KW-0677">Repeat</keyword>
<evidence type="ECO:0000256" key="3">
    <source>
        <dbReference type="ARBA" id="ARBA00023179"/>
    </source>
</evidence>
<evidence type="ECO:0000313" key="7">
    <source>
        <dbReference type="Proteomes" id="UP000245119"/>
    </source>
</evidence>
<accession>A0A2T7PEJ7</accession>
<reference evidence="6 7" key="1">
    <citation type="submission" date="2018-04" db="EMBL/GenBank/DDBJ databases">
        <title>The genome of golden apple snail Pomacea canaliculata provides insight into stress tolerance and invasive adaptation.</title>
        <authorList>
            <person name="Liu C."/>
            <person name="Liu B."/>
            <person name="Ren Y."/>
            <person name="Zhang Y."/>
            <person name="Wang H."/>
            <person name="Li S."/>
            <person name="Jiang F."/>
            <person name="Yin L."/>
            <person name="Zhang G."/>
            <person name="Qian W."/>
            <person name="Fan W."/>
        </authorList>
    </citation>
    <scope>NUCLEOTIDE SEQUENCE [LARGE SCALE GENOMIC DNA]</scope>
    <source>
        <strain evidence="6">SZHN2017</strain>
        <tissue evidence="6">Muscle</tissue>
    </source>
</reference>
<dbReference type="InterPro" id="IPR018247">
    <property type="entry name" value="EF_Hand_1_Ca_BS"/>
</dbReference>
<dbReference type="STRING" id="400727.A0A2T7PEJ7"/>
<dbReference type="SUPFAM" id="SSF47473">
    <property type="entry name" value="EF-hand"/>
    <property type="match status" value="1"/>
</dbReference>
<dbReference type="FunFam" id="1.10.238.10:FF:000001">
    <property type="entry name" value="Calmodulin 1"/>
    <property type="match status" value="1"/>
</dbReference>
<evidence type="ECO:0000259" key="5">
    <source>
        <dbReference type="PROSITE" id="PS50222"/>
    </source>
</evidence>
<feature type="domain" description="EF-hand" evidence="5">
    <location>
        <begin position="140"/>
        <end position="168"/>
    </location>
</feature>
<name>A0A2T7PEJ7_POMCA</name>
<dbReference type="PROSITE" id="PS50222">
    <property type="entry name" value="EF_HAND_2"/>
    <property type="match status" value="4"/>
</dbReference>
<proteinExistence type="predicted"/>